<reference evidence="1 2" key="1">
    <citation type="journal article" date="2021" name="BMC Genomics">
        <title>Datura genome reveals duplications of psychoactive alkaloid biosynthetic genes and high mutation rate following tissue culture.</title>
        <authorList>
            <person name="Rajewski A."/>
            <person name="Carter-House D."/>
            <person name="Stajich J."/>
            <person name="Litt A."/>
        </authorList>
    </citation>
    <scope>NUCLEOTIDE SEQUENCE [LARGE SCALE GENOMIC DNA]</scope>
    <source>
        <strain evidence="1">AR-01</strain>
    </source>
</reference>
<organism evidence="1 2">
    <name type="scientific">Datura stramonium</name>
    <name type="common">Jimsonweed</name>
    <name type="synonym">Common thornapple</name>
    <dbReference type="NCBI Taxonomy" id="4076"/>
    <lineage>
        <taxon>Eukaryota</taxon>
        <taxon>Viridiplantae</taxon>
        <taxon>Streptophyta</taxon>
        <taxon>Embryophyta</taxon>
        <taxon>Tracheophyta</taxon>
        <taxon>Spermatophyta</taxon>
        <taxon>Magnoliopsida</taxon>
        <taxon>eudicotyledons</taxon>
        <taxon>Gunneridae</taxon>
        <taxon>Pentapetalae</taxon>
        <taxon>asterids</taxon>
        <taxon>lamiids</taxon>
        <taxon>Solanales</taxon>
        <taxon>Solanaceae</taxon>
        <taxon>Solanoideae</taxon>
        <taxon>Datureae</taxon>
        <taxon>Datura</taxon>
    </lineage>
</organism>
<evidence type="ECO:0000313" key="2">
    <source>
        <dbReference type="Proteomes" id="UP000823775"/>
    </source>
</evidence>
<protein>
    <submittedName>
        <fullName evidence="1">Uncharacterized protein</fullName>
    </submittedName>
</protein>
<feature type="non-terminal residue" evidence="1">
    <location>
        <position position="1"/>
    </location>
</feature>
<proteinExistence type="predicted"/>
<name>A0ABS8T335_DATST</name>
<dbReference type="Proteomes" id="UP000823775">
    <property type="component" value="Unassembled WGS sequence"/>
</dbReference>
<evidence type="ECO:0000313" key="1">
    <source>
        <dbReference type="EMBL" id="MCD7465435.1"/>
    </source>
</evidence>
<dbReference type="EMBL" id="JACEIK010001049">
    <property type="protein sequence ID" value="MCD7465435.1"/>
    <property type="molecule type" value="Genomic_DNA"/>
</dbReference>
<comment type="caution">
    <text evidence="1">The sequence shown here is derived from an EMBL/GenBank/DDBJ whole genome shotgun (WGS) entry which is preliminary data.</text>
</comment>
<keyword evidence="2" id="KW-1185">Reference proteome</keyword>
<gene>
    <name evidence="1" type="ORF">HAX54_001281</name>
</gene>
<accession>A0ABS8T335</accession>
<sequence length="59" mass="6523">ARHRVELSLESICAKYRLTLIAFGAHGYPTLKVGPAEGLRPRGGQMAYGRFELPPIRSL</sequence>